<feature type="domain" description="ANTAR" evidence="3">
    <location>
        <begin position="176"/>
        <end position="237"/>
    </location>
</feature>
<dbReference type="Pfam" id="PF13185">
    <property type="entry name" value="GAF_2"/>
    <property type="match status" value="1"/>
</dbReference>
<dbReference type="Pfam" id="PF03861">
    <property type="entry name" value="ANTAR"/>
    <property type="match status" value="1"/>
</dbReference>
<dbReference type="AlphaFoldDB" id="A0A328HNI7"/>
<comment type="caution">
    <text evidence="4">The sequence shown here is derived from an EMBL/GenBank/DDBJ whole genome shotgun (WGS) entry which is preliminary data.</text>
</comment>
<dbReference type="RefSeq" id="WP_111902505.1">
    <property type="nucleotide sequence ID" value="NZ_QLNP01000038.1"/>
</dbReference>
<dbReference type="Gene3D" id="3.30.450.40">
    <property type="match status" value="1"/>
</dbReference>
<dbReference type="InterPro" id="IPR003018">
    <property type="entry name" value="GAF"/>
</dbReference>
<evidence type="ECO:0000259" key="3">
    <source>
        <dbReference type="PROSITE" id="PS50921"/>
    </source>
</evidence>
<gene>
    <name evidence="4" type="ORF">DBZ45_03095</name>
</gene>
<dbReference type="OrthoDB" id="3820533at2"/>
<dbReference type="GO" id="GO:0003723">
    <property type="term" value="F:RNA binding"/>
    <property type="evidence" value="ECO:0007669"/>
    <property type="project" value="InterPro"/>
</dbReference>
<dbReference type="EMBL" id="QLNP01000038">
    <property type="protein sequence ID" value="RAM38720.1"/>
    <property type="molecule type" value="Genomic_DNA"/>
</dbReference>
<reference evidence="4 5" key="1">
    <citation type="submission" date="2018-04" db="EMBL/GenBank/DDBJ databases">
        <title>Bacteria isolated from cave deposits of Manipur.</title>
        <authorList>
            <person name="Sahoo D."/>
            <person name="Sarangthem I."/>
            <person name="Nandeibam J."/>
        </authorList>
    </citation>
    <scope>NUCLEOTIDE SEQUENCE [LARGE SCALE GENOMIC DNA]</scope>
    <source>
        <strain evidence="5">mrc11</strain>
    </source>
</reference>
<evidence type="ECO:0000256" key="1">
    <source>
        <dbReference type="ARBA" id="ARBA00023015"/>
    </source>
</evidence>
<dbReference type="Gene3D" id="1.10.10.10">
    <property type="entry name" value="Winged helix-like DNA-binding domain superfamily/Winged helix DNA-binding domain"/>
    <property type="match status" value="1"/>
</dbReference>
<dbReference type="InterPro" id="IPR036388">
    <property type="entry name" value="WH-like_DNA-bd_sf"/>
</dbReference>
<keyword evidence="1" id="KW-0805">Transcription regulation</keyword>
<dbReference type="SUPFAM" id="SSF55781">
    <property type="entry name" value="GAF domain-like"/>
    <property type="match status" value="1"/>
</dbReference>
<dbReference type="SMART" id="SM01012">
    <property type="entry name" value="ANTAR"/>
    <property type="match status" value="1"/>
</dbReference>
<organism evidence="4 5">
    <name type="scientific">Arthrobacter globiformis</name>
    <dbReference type="NCBI Taxonomy" id="1665"/>
    <lineage>
        <taxon>Bacteria</taxon>
        <taxon>Bacillati</taxon>
        <taxon>Actinomycetota</taxon>
        <taxon>Actinomycetes</taxon>
        <taxon>Micrococcales</taxon>
        <taxon>Micrococcaceae</taxon>
        <taxon>Arthrobacter</taxon>
    </lineage>
</organism>
<keyword evidence="2" id="KW-0804">Transcription</keyword>
<evidence type="ECO:0000256" key="2">
    <source>
        <dbReference type="ARBA" id="ARBA00023163"/>
    </source>
</evidence>
<dbReference type="InterPro" id="IPR005561">
    <property type="entry name" value="ANTAR"/>
</dbReference>
<name>A0A328HNI7_ARTGO</name>
<accession>A0A328HNI7</accession>
<dbReference type="Proteomes" id="UP000249166">
    <property type="component" value="Unassembled WGS sequence"/>
</dbReference>
<evidence type="ECO:0000313" key="4">
    <source>
        <dbReference type="EMBL" id="RAM38720.1"/>
    </source>
</evidence>
<proteinExistence type="predicted"/>
<dbReference type="PROSITE" id="PS50921">
    <property type="entry name" value="ANTAR"/>
    <property type="match status" value="1"/>
</dbReference>
<protein>
    <submittedName>
        <fullName evidence="4">GAF domain-containing protein</fullName>
    </submittedName>
</protein>
<dbReference type="InterPro" id="IPR029016">
    <property type="entry name" value="GAF-like_dom_sf"/>
</dbReference>
<sequence length="254" mass="27332">MAAEPGQSPTSGQFPSPTLEQLQDLLLESPGFDEFLLELTVFSAAKLAAPEAMLCAISVERDGRPVTVASSSDTAKRMDEKQYGFDDGPCLTALREDRRVLVEDLTTSGRWHRYAQAVTHDGAASILAVPLDAGPGAAAALNCYALNTDTFNTTAIAAVESYAVSLSRILRLALRVHRPAVHPEGLHGALQSRAVIDAALSLVMVQTRGSREEAAVVLHEMAQSSKQRLKQIATDILNGAKLPEREVHDGDRHR</sequence>
<evidence type="ECO:0000313" key="5">
    <source>
        <dbReference type="Proteomes" id="UP000249166"/>
    </source>
</evidence>